<keyword evidence="2" id="KW-1185">Reference proteome</keyword>
<dbReference type="Proteomes" id="UP000198797">
    <property type="component" value="Unassembled WGS sequence"/>
</dbReference>
<reference evidence="2" key="1">
    <citation type="submission" date="2016-06" db="EMBL/GenBank/DDBJ databases">
        <authorList>
            <person name="Varghese N."/>
            <person name="Submissions Spin"/>
        </authorList>
    </citation>
    <scope>NUCLEOTIDE SEQUENCE [LARGE SCALE GENOMIC DNA]</scope>
    <source>
        <strain evidence="2">DSM 44100</strain>
    </source>
</reference>
<evidence type="ECO:0000313" key="1">
    <source>
        <dbReference type="EMBL" id="SCF49527.1"/>
    </source>
</evidence>
<dbReference type="STRING" id="121616.GA0070216_13526"/>
<accession>A0A1C5AWH2</accession>
<protein>
    <submittedName>
        <fullName evidence="1">Uncharacterized protein</fullName>
    </submittedName>
</protein>
<dbReference type="AlphaFoldDB" id="A0A1C5AWH2"/>
<organism evidence="1 2">
    <name type="scientific">Micromonospora matsumotoense</name>
    <dbReference type="NCBI Taxonomy" id="121616"/>
    <lineage>
        <taxon>Bacteria</taxon>
        <taxon>Bacillati</taxon>
        <taxon>Actinomycetota</taxon>
        <taxon>Actinomycetes</taxon>
        <taxon>Micromonosporales</taxon>
        <taxon>Micromonosporaceae</taxon>
        <taxon>Micromonospora</taxon>
    </lineage>
</organism>
<evidence type="ECO:0000313" key="2">
    <source>
        <dbReference type="Proteomes" id="UP000198797"/>
    </source>
</evidence>
<dbReference type="RefSeq" id="WP_091254478.1">
    <property type="nucleotide sequence ID" value="NZ_FMCU01000035.1"/>
</dbReference>
<proteinExistence type="predicted"/>
<name>A0A1C5AWH2_9ACTN</name>
<dbReference type="EMBL" id="FMCU01000035">
    <property type="protein sequence ID" value="SCF49527.1"/>
    <property type="molecule type" value="Genomic_DNA"/>
</dbReference>
<gene>
    <name evidence="1" type="ORF">GA0070216_13526</name>
</gene>
<sequence length="83" mass="9136">MLVEQKTLRPTTVLTVAGLSGPAHGVRDPVVINARQLGTVDPASMRSLRRLRSCASRYLISTLDAWVTQRARDLVVPEVRGVR</sequence>